<dbReference type="OrthoDB" id="9794842at2"/>
<protein>
    <recommendedName>
        <fullName evidence="2">N-acetylmuramoyl-L-alanine amidase</fullName>
        <ecNumber evidence="2">3.5.1.28</ecNumber>
    </recommendedName>
</protein>
<dbReference type="EC" id="3.5.1.28" evidence="2"/>
<evidence type="ECO:0000256" key="4">
    <source>
        <dbReference type="ARBA" id="ARBA00023316"/>
    </source>
</evidence>
<comment type="caution">
    <text evidence="7">The sequence shown here is derived from an EMBL/GenBank/DDBJ whole genome shotgun (WGS) entry which is preliminary data.</text>
</comment>
<dbReference type="InterPro" id="IPR036505">
    <property type="entry name" value="Amidase/PGRP_sf"/>
</dbReference>
<keyword evidence="3" id="KW-0378">Hydrolase</keyword>
<evidence type="ECO:0000313" key="8">
    <source>
        <dbReference type="Proteomes" id="UP000309561"/>
    </source>
</evidence>
<dbReference type="InterPro" id="IPR051206">
    <property type="entry name" value="NAMLAA_amidase_2"/>
</dbReference>
<keyword evidence="4" id="KW-0961">Cell wall biogenesis/degradation</keyword>
<dbReference type="SMART" id="SM00644">
    <property type="entry name" value="Ami_2"/>
    <property type="match status" value="1"/>
</dbReference>
<evidence type="ECO:0000256" key="5">
    <source>
        <dbReference type="SAM" id="SignalP"/>
    </source>
</evidence>
<keyword evidence="5" id="KW-0732">Signal</keyword>
<dbReference type="SUPFAM" id="SSF55846">
    <property type="entry name" value="N-acetylmuramoyl-L-alanine amidase-like"/>
    <property type="match status" value="1"/>
</dbReference>
<comment type="catalytic activity">
    <reaction evidence="1">
        <text>Hydrolyzes the link between N-acetylmuramoyl residues and L-amino acid residues in certain cell-wall glycopeptides.</text>
        <dbReference type="EC" id="3.5.1.28"/>
    </reaction>
</comment>
<keyword evidence="8" id="KW-1185">Reference proteome</keyword>
<dbReference type="Pfam" id="PF01510">
    <property type="entry name" value="Amidase_2"/>
    <property type="match status" value="1"/>
</dbReference>
<dbReference type="Proteomes" id="UP000309561">
    <property type="component" value="Unassembled WGS sequence"/>
</dbReference>
<dbReference type="RefSeq" id="WP_137015054.1">
    <property type="nucleotide sequence ID" value="NZ_SZPX01000008.1"/>
</dbReference>
<accession>A0A4U2Z3S2</accession>
<dbReference type="InterPro" id="IPR002502">
    <property type="entry name" value="Amidase_domain"/>
</dbReference>
<feature type="signal peptide" evidence="5">
    <location>
        <begin position="1"/>
        <end position="16"/>
    </location>
</feature>
<reference evidence="7 8" key="1">
    <citation type="submission" date="2019-04" db="EMBL/GenBank/DDBJ databases">
        <title>Sulfurimonas crateris sp. nov. a facultative anaerobic sulfur-oxidizing chemolithautotrophic bacterium isolated from a terrestrial mud vulcano.</title>
        <authorList>
            <person name="Ratnikova N.M."/>
            <person name="Slobodkin A.I."/>
            <person name="Merkel A.Y."/>
            <person name="Novikov A."/>
            <person name="Bonch-Osmolovskaya E.A."/>
            <person name="Slobodkina G.B."/>
        </authorList>
    </citation>
    <scope>NUCLEOTIDE SEQUENCE [LARGE SCALE GENOMIC DNA]</scope>
    <source>
        <strain evidence="7 8">SN118</strain>
    </source>
</reference>
<evidence type="ECO:0000256" key="1">
    <source>
        <dbReference type="ARBA" id="ARBA00001561"/>
    </source>
</evidence>
<name>A0A4U2Z3S2_9BACT</name>
<feature type="domain" description="N-acetylmuramoyl-L-alanine amidase" evidence="6">
    <location>
        <begin position="42"/>
        <end position="180"/>
    </location>
</feature>
<evidence type="ECO:0000256" key="3">
    <source>
        <dbReference type="ARBA" id="ARBA00022801"/>
    </source>
</evidence>
<dbReference type="GO" id="GO:0009254">
    <property type="term" value="P:peptidoglycan turnover"/>
    <property type="evidence" value="ECO:0007669"/>
    <property type="project" value="TreeGrafter"/>
</dbReference>
<evidence type="ECO:0000256" key="2">
    <source>
        <dbReference type="ARBA" id="ARBA00011901"/>
    </source>
</evidence>
<dbReference type="PANTHER" id="PTHR30417:SF1">
    <property type="entry name" value="N-ACETYLMURAMOYL-L-ALANINE AMIDASE AMID"/>
    <property type="match status" value="1"/>
</dbReference>
<evidence type="ECO:0000313" key="7">
    <source>
        <dbReference type="EMBL" id="TKI68434.1"/>
    </source>
</evidence>
<sequence length="220" mass="25056">MTRILLSLIFISLSLAALQIKQTSIAFGEKRVELSKEYIKEHYNLEVKDIKIVPKIIVIHHTAIDDFADSLSRFTSETLPTDRPDITSGGALNVSAHFMVERDGTIHQLMPLDFMARHVIGLNYNSIGIENVGGANSADNLTKEQLRANVFLVKELKKRFDTIEYVIGHYEYRCFEDTPLWLEVDDGYRTFKDDPSVRFMDELRANIDNFKGAPCKGIDD</sequence>
<organism evidence="7 8">
    <name type="scientific">Sulfurimonas crateris</name>
    <dbReference type="NCBI Taxonomy" id="2574727"/>
    <lineage>
        <taxon>Bacteria</taxon>
        <taxon>Pseudomonadati</taxon>
        <taxon>Campylobacterota</taxon>
        <taxon>Epsilonproteobacteria</taxon>
        <taxon>Campylobacterales</taxon>
        <taxon>Sulfurimonadaceae</taxon>
        <taxon>Sulfurimonas</taxon>
    </lineage>
</organism>
<dbReference type="PANTHER" id="PTHR30417">
    <property type="entry name" value="N-ACETYLMURAMOYL-L-ALANINE AMIDASE AMID"/>
    <property type="match status" value="1"/>
</dbReference>
<evidence type="ECO:0000259" key="6">
    <source>
        <dbReference type="SMART" id="SM00644"/>
    </source>
</evidence>
<dbReference type="GO" id="GO:0009253">
    <property type="term" value="P:peptidoglycan catabolic process"/>
    <property type="evidence" value="ECO:0007669"/>
    <property type="project" value="InterPro"/>
</dbReference>
<dbReference type="GO" id="GO:0008745">
    <property type="term" value="F:N-acetylmuramoyl-L-alanine amidase activity"/>
    <property type="evidence" value="ECO:0007669"/>
    <property type="project" value="UniProtKB-EC"/>
</dbReference>
<dbReference type="EMBL" id="SZPX01000008">
    <property type="protein sequence ID" value="TKI68434.1"/>
    <property type="molecule type" value="Genomic_DNA"/>
</dbReference>
<dbReference type="AlphaFoldDB" id="A0A4U2Z3S2"/>
<proteinExistence type="predicted"/>
<dbReference type="CDD" id="cd06583">
    <property type="entry name" value="PGRP"/>
    <property type="match status" value="1"/>
</dbReference>
<dbReference type="GO" id="GO:0071555">
    <property type="term" value="P:cell wall organization"/>
    <property type="evidence" value="ECO:0007669"/>
    <property type="project" value="UniProtKB-KW"/>
</dbReference>
<dbReference type="Gene3D" id="3.40.80.10">
    <property type="entry name" value="Peptidoglycan recognition protein-like"/>
    <property type="match status" value="1"/>
</dbReference>
<gene>
    <name evidence="7" type="ORF">FCU45_10500</name>
</gene>
<feature type="chain" id="PRO_5020427292" description="N-acetylmuramoyl-L-alanine amidase" evidence="5">
    <location>
        <begin position="17"/>
        <end position="220"/>
    </location>
</feature>